<dbReference type="InterPro" id="IPR003329">
    <property type="entry name" value="Cytidylyl_trans"/>
</dbReference>
<sequence>MIFARGGSKGVPRKNVRPLAGRPLIAHAIDAARHVPAIGRVVVSTDDAEIAAAARAAGAEVPFMRPAELATDGAAEWLAWRHAITALRDAGGKIDLFVSVPAVCPLRTNADIEACIARYEQGDADLVMTAIEAKANPYYTLVELDAAGAPHLVKQPPASLSGRQQAPKVLQLVAGCYVASPDFILAQPGIWAGRLRLVEIAAEHGVDIDTEIDFALADLLLTRRGQI</sequence>
<gene>
    <name evidence="1" type="ORF">SMD31_17090</name>
</gene>
<dbReference type="InterPro" id="IPR050793">
    <property type="entry name" value="CMP-NeuNAc_synthase"/>
</dbReference>
<dbReference type="PANTHER" id="PTHR21485:SF6">
    <property type="entry name" value="N-ACYLNEURAMINATE CYTIDYLYLTRANSFERASE-RELATED"/>
    <property type="match status" value="1"/>
</dbReference>
<dbReference type="EC" id="2.7.7.-" evidence="1"/>
<dbReference type="EMBL" id="JAXCLX010000003">
    <property type="protein sequence ID" value="MDY0873659.1"/>
    <property type="molecule type" value="Genomic_DNA"/>
</dbReference>
<reference evidence="1 2" key="1">
    <citation type="journal article" date="2013" name="Antonie Van Leeuwenhoek">
        <title>Dongia rigui sp. nov., isolated from freshwater of a large wetland in Korea.</title>
        <authorList>
            <person name="Baik K.S."/>
            <person name="Hwang Y.M."/>
            <person name="Choi J.S."/>
            <person name="Kwon J."/>
            <person name="Seong C.N."/>
        </authorList>
    </citation>
    <scope>NUCLEOTIDE SEQUENCE [LARGE SCALE GENOMIC DNA]</scope>
    <source>
        <strain evidence="1 2">04SU4-P</strain>
    </source>
</reference>
<dbReference type="CDD" id="cd02513">
    <property type="entry name" value="CMP-NeuAc_Synthase"/>
    <property type="match status" value="1"/>
</dbReference>
<keyword evidence="2" id="KW-1185">Reference proteome</keyword>
<keyword evidence="1" id="KW-0548">Nucleotidyltransferase</keyword>
<proteinExistence type="predicted"/>
<dbReference type="PANTHER" id="PTHR21485">
    <property type="entry name" value="HAD SUPERFAMILY MEMBERS CMAS AND KDSC"/>
    <property type="match status" value="1"/>
</dbReference>
<dbReference type="RefSeq" id="WP_320502133.1">
    <property type="nucleotide sequence ID" value="NZ_JAXCLX010000003.1"/>
</dbReference>
<accession>A0ABU5E223</accession>
<dbReference type="InterPro" id="IPR029044">
    <property type="entry name" value="Nucleotide-diphossugar_trans"/>
</dbReference>
<dbReference type="Pfam" id="PF02348">
    <property type="entry name" value="CTP_transf_3"/>
    <property type="match status" value="1"/>
</dbReference>
<keyword evidence="1" id="KW-0808">Transferase</keyword>
<dbReference type="Gene3D" id="3.90.550.10">
    <property type="entry name" value="Spore Coat Polysaccharide Biosynthesis Protein SpsA, Chain A"/>
    <property type="match status" value="1"/>
</dbReference>
<protein>
    <submittedName>
        <fullName evidence="1">Acylneuraminate cytidylyltransferase family protein</fullName>
        <ecNumber evidence="1">2.7.7.-</ecNumber>
    </submittedName>
</protein>
<name>A0ABU5E223_9PROT</name>
<comment type="caution">
    <text evidence="1">The sequence shown here is derived from an EMBL/GenBank/DDBJ whole genome shotgun (WGS) entry which is preliminary data.</text>
</comment>
<dbReference type="Proteomes" id="UP001271769">
    <property type="component" value="Unassembled WGS sequence"/>
</dbReference>
<evidence type="ECO:0000313" key="1">
    <source>
        <dbReference type="EMBL" id="MDY0873659.1"/>
    </source>
</evidence>
<evidence type="ECO:0000313" key="2">
    <source>
        <dbReference type="Proteomes" id="UP001271769"/>
    </source>
</evidence>
<organism evidence="1 2">
    <name type="scientific">Dongia rigui</name>
    <dbReference type="NCBI Taxonomy" id="940149"/>
    <lineage>
        <taxon>Bacteria</taxon>
        <taxon>Pseudomonadati</taxon>
        <taxon>Pseudomonadota</taxon>
        <taxon>Alphaproteobacteria</taxon>
        <taxon>Rhodospirillales</taxon>
        <taxon>Dongiaceae</taxon>
        <taxon>Dongia</taxon>
    </lineage>
</organism>
<dbReference type="SUPFAM" id="SSF53448">
    <property type="entry name" value="Nucleotide-diphospho-sugar transferases"/>
    <property type="match status" value="1"/>
</dbReference>
<dbReference type="GO" id="GO:0016779">
    <property type="term" value="F:nucleotidyltransferase activity"/>
    <property type="evidence" value="ECO:0007669"/>
    <property type="project" value="UniProtKB-KW"/>
</dbReference>